<dbReference type="EMBL" id="CM002289">
    <property type="protein sequence ID" value="ESW30778.1"/>
    <property type="molecule type" value="Genomic_DNA"/>
</dbReference>
<protein>
    <submittedName>
        <fullName evidence="1">Uncharacterized protein</fullName>
    </submittedName>
</protein>
<dbReference type="AlphaFoldDB" id="V7CN47"/>
<dbReference type="Gramene" id="ESW30778">
    <property type="protein sequence ID" value="ESW30778"/>
    <property type="gene ID" value="PHAVU_002G181700g"/>
</dbReference>
<sequence>MSISPSLCYVFRAGRNLSDKKFCYLRIVTITVVVHRDFSCRLPYHQVTNFLDLSALGRRQPAYMVLRLCKDLCFR</sequence>
<evidence type="ECO:0000313" key="1">
    <source>
        <dbReference type="EMBL" id="ESW30778.1"/>
    </source>
</evidence>
<accession>V7CN47</accession>
<keyword evidence="2" id="KW-1185">Reference proteome</keyword>
<name>V7CN47_PHAVU</name>
<reference evidence="2" key="1">
    <citation type="journal article" date="2014" name="Nat. Genet.">
        <title>A reference genome for common bean and genome-wide analysis of dual domestications.</title>
        <authorList>
            <person name="Schmutz J."/>
            <person name="McClean P.E."/>
            <person name="Mamidi S."/>
            <person name="Wu G.A."/>
            <person name="Cannon S.B."/>
            <person name="Grimwood J."/>
            <person name="Jenkins J."/>
            <person name="Shu S."/>
            <person name="Song Q."/>
            <person name="Chavarro C."/>
            <person name="Torres-Torres M."/>
            <person name="Geffroy V."/>
            <person name="Moghaddam S.M."/>
            <person name="Gao D."/>
            <person name="Abernathy B."/>
            <person name="Barry K."/>
            <person name="Blair M."/>
            <person name="Brick M.A."/>
            <person name="Chovatia M."/>
            <person name="Gepts P."/>
            <person name="Goodstein D.M."/>
            <person name="Gonzales M."/>
            <person name="Hellsten U."/>
            <person name="Hyten D.L."/>
            <person name="Jia G."/>
            <person name="Kelly J.D."/>
            <person name="Kudrna D."/>
            <person name="Lee R."/>
            <person name="Richard M.M."/>
            <person name="Miklas P.N."/>
            <person name="Osorno J.M."/>
            <person name="Rodrigues J."/>
            <person name="Thareau V."/>
            <person name="Urrea C.A."/>
            <person name="Wang M."/>
            <person name="Yu Y."/>
            <person name="Zhang M."/>
            <person name="Wing R.A."/>
            <person name="Cregan P.B."/>
            <person name="Rokhsar D.S."/>
            <person name="Jackson S.A."/>
        </authorList>
    </citation>
    <scope>NUCLEOTIDE SEQUENCE [LARGE SCALE GENOMIC DNA]</scope>
    <source>
        <strain evidence="2">cv. G19833</strain>
    </source>
</reference>
<evidence type="ECO:0000313" key="2">
    <source>
        <dbReference type="Proteomes" id="UP000000226"/>
    </source>
</evidence>
<dbReference type="Proteomes" id="UP000000226">
    <property type="component" value="Chromosome 2"/>
</dbReference>
<gene>
    <name evidence="1" type="ORF">PHAVU_002G181700g</name>
</gene>
<dbReference type="OMA" id="CYLRIVT"/>
<organism evidence="1 2">
    <name type="scientific">Phaseolus vulgaris</name>
    <name type="common">Kidney bean</name>
    <name type="synonym">French bean</name>
    <dbReference type="NCBI Taxonomy" id="3885"/>
    <lineage>
        <taxon>Eukaryota</taxon>
        <taxon>Viridiplantae</taxon>
        <taxon>Streptophyta</taxon>
        <taxon>Embryophyta</taxon>
        <taxon>Tracheophyta</taxon>
        <taxon>Spermatophyta</taxon>
        <taxon>Magnoliopsida</taxon>
        <taxon>eudicotyledons</taxon>
        <taxon>Gunneridae</taxon>
        <taxon>Pentapetalae</taxon>
        <taxon>rosids</taxon>
        <taxon>fabids</taxon>
        <taxon>Fabales</taxon>
        <taxon>Fabaceae</taxon>
        <taxon>Papilionoideae</taxon>
        <taxon>50 kb inversion clade</taxon>
        <taxon>NPAAA clade</taxon>
        <taxon>indigoferoid/millettioid clade</taxon>
        <taxon>Phaseoleae</taxon>
        <taxon>Phaseolus</taxon>
    </lineage>
</organism>
<dbReference type="OrthoDB" id="1922339at2759"/>
<dbReference type="AntiFam" id="ANF00025">
    <property type="entry name" value="Antisense to 23S rRNA"/>
</dbReference>
<proteinExistence type="predicted"/>